<dbReference type="NCBIfam" id="TIGR00231">
    <property type="entry name" value="small_GTP"/>
    <property type="match status" value="1"/>
</dbReference>
<comment type="similarity">
    <text evidence="1 8 9">Belongs to the TRAFAC class TrmE-Era-EngA-EngB-Septin-like GTPase superfamily. TrmE GTPase family.</text>
</comment>
<dbReference type="InterPro" id="IPR027266">
    <property type="entry name" value="TrmE/GcvT-like"/>
</dbReference>
<keyword evidence="3 8" id="KW-0547">Nucleotide-binding</keyword>
<dbReference type="HAMAP" id="MF_00379">
    <property type="entry name" value="GTPase_MnmE"/>
    <property type="match status" value="1"/>
</dbReference>
<dbReference type="PANTHER" id="PTHR42714:SF2">
    <property type="entry name" value="TRNA MODIFICATION GTPASE GTPBP3, MITOCHONDRIAL"/>
    <property type="match status" value="1"/>
</dbReference>
<comment type="cofactor">
    <cofactor evidence="8">
        <name>K(+)</name>
        <dbReference type="ChEBI" id="CHEBI:29103"/>
    </cofactor>
    <text evidence="8">Binds 1 potassium ion per subunit.</text>
</comment>
<feature type="binding site" evidence="8">
    <location>
        <begin position="228"/>
        <end position="233"/>
    </location>
    <ligand>
        <name>GTP</name>
        <dbReference type="ChEBI" id="CHEBI:37565"/>
    </ligand>
</feature>
<evidence type="ECO:0000259" key="10">
    <source>
        <dbReference type="PROSITE" id="PS51709"/>
    </source>
</evidence>
<comment type="subcellular location">
    <subcellularLocation>
        <location evidence="8">Cytoplasm</location>
    </subcellularLocation>
</comment>
<dbReference type="Pfam" id="PF01926">
    <property type="entry name" value="MMR_HSR1"/>
    <property type="match status" value="1"/>
</dbReference>
<keyword evidence="12" id="KW-1185">Reference proteome</keyword>
<sequence length="447" mass="48813">MTTSDTIYALSSGSLPAGVAIIRISGPRSAEIGRRLTDAPLQPRLAHLRSIRHPNTAEVLDDALVIWFPAPRSFTGEDVLELHCHGGRAVVAALFDALSVFENVRPAEAGEFTRRAFDAGRLDLTEVEGLADLIASETETQRRQALRQMGGGLSEIYDGWRSDLLRARALIEAELDFADEDDVPGSVSDVVWADVCTLASLIEIHLSQSRVAERLRRGIQIVLAGAPNAGKSSLMNALARRDVAIVTEEAGTTRDVLEVHLDLHGLPVTLVDTAGIREAEGLVEREGIRRAREKMRQADLILWLMPSDEMHSASPDDLLNEPDVPAVWVLRSKSDLASPAMTQDEPGTVSVSTRTHNGLEGLIGRLGKYAADHIALSEDPLATRERHRTHLEDCLSALKRSFDSDSKPLELRAEDLRLAAESLGRISGRIDVEDMLDVIFGEFCIGK</sequence>
<dbReference type="InterPro" id="IPR025867">
    <property type="entry name" value="MnmE_helical"/>
</dbReference>
<accession>A0A7X3LTI9</accession>
<dbReference type="SUPFAM" id="SSF52540">
    <property type="entry name" value="P-loop containing nucleoside triphosphate hydrolases"/>
    <property type="match status" value="1"/>
</dbReference>
<keyword evidence="4 8" id="KW-0378">Hydrolase</keyword>
<comment type="function">
    <text evidence="8">Exhibits a very high intrinsic GTPase hydrolysis rate. Involved in the addition of a carboxymethylaminomethyl (cmnm) group at the wobble position (U34) of certain tRNAs, forming tRNA-cmnm(5)s(2)U34.</text>
</comment>
<evidence type="ECO:0000256" key="7">
    <source>
        <dbReference type="ARBA" id="ARBA00023134"/>
    </source>
</evidence>
<dbReference type="InterPro" id="IPR031168">
    <property type="entry name" value="G_TrmE"/>
</dbReference>
<reference evidence="11 12" key="1">
    <citation type="submission" date="2019-12" db="EMBL/GenBank/DDBJ databases">
        <authorList>
            <person name="Li M."/>
        </authorList>
    </citation>
    <scope>NUCLEOTIDE SEQUENCE [LARGE SCALE GENOMIC DNA]</scope>
    <source>
        <strain evidence="11 12">GBMRC 2046</strain>
    </source>
</reference>
<keyword evidence="8" id="KW-0479">Metal-binding</keyword>
<dbReference type="NCBIfam" id="NF003661">
    <property type="entry name" value="PRK05291.1-3"/>
    <property type="match status" value="1"/>
</dbReference>
<feature type="binding site" evidence="8">
    <location>
        <position position="23"/>
    </location>
    <ligand>
        <name>(6S)-5-formyl-5,6,7,8-tetrahydrofolate</name>
        <dbReference type="ChEBI" id="CHEBI:57457"/>
    </ligand>
</feature>
<dbReference type="Gene3D" id="1.20.120.430">
    <property type="entry name" value="tRNA modification GTPase MnmE domain 2"/>
    <property type="match status" value="1"/>
</dbReference>
<dbReference type="Gene3D" id="3.30.1360.120">
    <property type="entry name" value="Probable tRNA modification gtpase trme, domain 1"/>
    <property type="match status" value="1"/>
</dbReference>
<dbReference type="GO" id="GO:0002098">
    <property type="term" value="P:tRNA wobble uridine modification"/>
    <property type="evidence" value="ECO:0007669"/>
    <property type="project" value="TreeGrafter"/>
</dbReference>
<dbReference type="Proteomes" id="UP000433101">
    <property type="component" value="Unassembled WGS sequence"/>
</dbReference>
<dbReference type="InterPro" id="IPR027368">
    <property type="entry name" value="MnmE_dom2"/>
</dbReference>
<dbReference type="GO" id="GO:0005525">
    <property type="term" value="F:GTP binding"/>
    <property type="evidence" value="ECO:0007669"/>
    <property type="project" value="UniProtKB-UniRule"/>
</dbReference>
<evidence type="ECO:0000256" key="9">
    <source>
        <dbReference type="RuleBase" id="RU003313"/>
    </source>
</evidence>
<evidence type="ECO:0000256" key="2">
    <source>
        <dbReference type="ARBA" id="ARBA00022694"/>
    </source>
</evidence>
<dbReference type="CDD" id="cd14858">
    <property type="entry name" value="TrmE_N"/>
    <property type="match status" value="1"/>
</dbReference>
<evidence type="ECO:0000256" key="5">
    <source>
        <dbReference type="ARBA" id="ARBA00022842"/>
    </source>
</evidence>
<evidence type="ECO:0000256" key="1">
    <source>
        <dbReference type="ARBA" id="ARBA00011043"/>
    </source>
</evidence>
<dbReference type="Pfam" id="PF12631">
    <property type="entry name" value="MnmE_helical"/>
    <property type="match status" value="1"/>
</dbReference>
<evidence type="ECO:0000313" key="12">
    <source>
        <dbReference type="Proteomes" id="UP000433101"/>
    </source>
</evidence>
<dbReference type="PROSITE" id="PS51709">
    <property type="entry name" value="G_TRME"/>
    <property type="match status" value="1"/>
</dbReference>
<feature type="binding site" evidence="8">
    <location>
        <position position="121"/>
    </location>
    <ligand>
        <name>(6S)-5-formyl-5,6,7,8-tetrahydrofolate</name>
        <dbReference type="ChEBI" id="CHEBI:57457"/>
    </ligand>
</feature>
<evidence type="ECO:0000256" key="8">
    <source>
        <dbReference type="HAMAP-Rule" id="MF_00379"/>
    </source>
</evidence>
<dbReference type="InterPro" id="IPR027417">
    <property type="entry name" value="P-loop_NTPase"/>
</dbReference>
<dbReference type="GO" id="GO:0005737">
    <property type="term" value="C:cytoplasm"/>
    <property type="evidence" value="ECO:0007669"/>
    <property type="project" value="UniProtKB-SubCell"/>
</dbReference>
<feature type="binding site" evidence="8">
    <location>
        <position position="253"/>
    </location>
    <ligand>
        <name>Mg(2+)</name>
        <dbReference type="ChEBI" id="CHEBI:18420"/>
    </ligand>
</feature>
<dbReference type="InterPro" id="IPR004520">
    <property type="entry name" value="GTPase_MnmE"/>
</dbReference>
<gene>
    <name evidence="8 11" type="primary">mnmE</name>
    <name evidence="8" type="synonym">trmE</name>
    <name evidence="11" type="ORF">GR183_07855</name>
</gene>
<dbReference type="RefSeq" id="WP_160775063.1">
    <property type="nucleotide sequence ID" value="NZ_WUMV01000003.1"/>
</dbReference>
<evidence type="ECO:0000313" key="11">
    <source>
        <dbReference type="EMBL" id="MXN64818.1"/>
    </source>
</evidence>
<keyword evidence="6 8" id="KW-0630">Potassium</keyword>
<proteinExistence type="inferred from homology"/>
<feature type="binding site" evidence="8">
    <location>
        <begin position="247"/>
        <end position="253"/>
    </location>
    <ligand>
        <name>GTP</name>
        <dbReference type="ChEBI" id="CHEBI:37565"/>
    </ligand>
</feature>
<evidence type="ECO:0000256" key="6">
    <source>
        <dbReference type="ARBA" id="ARBA00022958"/>
    </source>
</evidence>
<evidence type="ECO:0000256" key="3">
    <source>
        <dbReference type="ARBA" id="ARBA00022741"/>
    </source>
</evidence>
<comment type="subunit">
    <text evidence="8">Homodimer. Heterotetramer of two MnmE and two MnmG subunits.</text>
</comment>
<dbReference type="GO" id="GO:0030488">
    <property type="term" value="P:tRNA methylation"/>
    <property type="evidence" value="ECO:0007669"/>
    <property type="project" value="TreeGrafter"/>
</dbReference>
<feature type="binding site" evidence="8">
    <location>
        <begin position="272"/>
        <end position="275"/>
    </location>
    <ligand>
        <name>GTP</name>
        <dbReference type="ChEBI" id="CHEBI:37565"/>
    </ligand>
</feature>
<dbReference type="CDD" id="cd04164">
    <property type="entry name" value="trmE"/>
    <property type="match status" value="1"/>
</dbReference>
<dbReference type="GO" id="GO:0003924">
    <property type="term" value="F:GTPase activity"/>
    <property type="evidence" value="ECO:0007669"/>
    <property type="project" value="UniProtKB-UniRule"/>
</dbReference>
<name>A0A7X3LTI9_9HYPH</name>
<feature type="binding site" evidence="8">
    <location>
        <position position="232"/>
    </location>
    <ligand>
        <name>Mg(2+)</name>
        <dbReference type="ChEBI" id="CHEBI:18420"/>
    </ligand>
</feature>
<dbReference type="PANTHER" id="PTHR42714">
    <property type="entry name" value="TRNA MODIFICATION GTPASE GTPBP3"/>
    <property type="match status" value="1"/>
</dbReference>
<dbReference type="EMBL" id="WUMV01000003">
    <property type="protein sequence ID" value="MXN64818.1"/>
    <property type="molecule type" value="Genomic_DNA"/>
</dbReference>
<dbReference type="InterPro" id="IPR006073">
    <property type="entry name" value="GTP-bd"/>
</dbReference>
<feature type="binding site" evidence="8">
    <location>
        <position position="447"/>
    </location>
    <ligand>
        <name>(6S)-5-formyl-5,6,7,8-tetrahydrofolate</name>
        <dbReference type="ChEBI" id="CHEBI:57457"/>
    </ligand>
</feature>
<organism evidence="11 12">
    <name type="scientific">Stappia sediminis</name>
    <dbReference type="NCBI Taxonomy" id="2692190"/>
    <lineage>
        <taxon>Bacteria</taxon>
        <taxon>Pseudomonadati</taxon>
        <taxon>Pseudomonadota</taxon>
        <taxon>Alphaproteobacteria</taxon>
        <taxon>Hyphomicrobiales</taxon>
        <taxon>Stappiaceae</taxon>
        <taxon>Stappia</taxon>
    </lineage>
</organism>
<dbReference type="GO" id="GO:0046872">
    <property type="term" value="F:metal ion binding"/>
    <property type="evidence" value="ECO:0007669"/>
    <property type="project" value="UniProtKB-KW"/>
</dbReference>
<dbReference type="AlphaFoldDB" id="A0A7X3LTI9"/>
<dbReference type="Gene3D" id="3.40.50.300">
    <property type="entry name" value="P-loop containing nucleotide triphosphate hydrolases"/>
    <property type="match status" value="1"/>
</dbReference>
<dbReference type="InterPro" id="IPR018948">
    <property type="entry name" value="GTP-bd_TrmE_N"/>
</dbReference>
<dbReference type="NCBIfam" id="TIGR00450">
    <property type="entry name" value="mnmE_trmE_thdF"/>
    <property type="match status" value="1"/>
</dbReference>
<comment type="caution">
    <text evidence="11">The sequence shown here is derived from an EMBL/GenBank/DDBJ whole genome shotgun (WGS) entry which is preliminary data.</text>
</comment>
<feature type="domain" description="TrmE-type G" evidence="10">
    <location>
        <begin position="218"/>
        <end position="371"/>
    </location>
</feature>
<comment type="caution">
    <text evidence="8">Lacks conserved residue(s) required for the propagation of feature annotation.</text>
</comment>
<dbReference type="Pfam" id="PF10396">
    <property type="entry name" value="TrmE_N"/>
    <property type="match status" value="1"/>
</dbReference>
<keyword evidence="5 8" id="KW-0460">Magnesium</keyword>
<keyword evidence="8" id="KW-0963">Cytoplasm</keyword>
<feature type="binding site" evidence="8">
    <location>
        <position position="81"/>
    </location>
    <ligand>
        <name>(6S)-5-formyl-5,6,7,8-tetrahydrofolate</name>
        <dbReference type="ChEBI" id="CHEBI:57457"/>
    </ligand>
</feature>
<dbReference type="EC" id="3.6.-.-" evidence="8"/>
<protein>
    <recommendedName>
        <fullName evidence="8">tRNA modification GTPase MnmE</fullName>
        <ecNumber evidence="8">3.6.-.-</ecNumber>
    </recommendedName>
</protein>
<keyword evidence="2 8" id="KW-0819">tRNA processing</keyword>
<dbReference type="FunFam" id="3.30.1360.120:FF:000007">
    <property type="entry name" value="tRNA modification GTPase GTPBP3, mitochondrial"/>
    <property type="match status" value="1"/>
</dbReference>
<keyword evidence="7 8" id="KW-0342">GTP-binding</keyword>
<dbReference type="SUPFAM" id="SSF116878">
    <property type="entry name" value="TrmE connector domain"/>
    <property type="match status" value="1"/>
</dbReference>
<evidence type="ECO:0000256" key="4">
    <source>
        <dbReference type="ARBA" id="ARBA00022801"/>
    </source>
</evidence>
<dbReference type="InterPro" id="IPR005225">
    <property type="entry name" value="Small_GTP-bd"/>
</dbReference>